<reference evidence="3" key="1">
    <citation type="submission" date="2022-11" db="UniProtKB">
        <authorList>
            <consortium name="WormBaseParasite"/>
        </authorList>
    </citation>
    <scope>IDENTIFICATION</scope>
</reference>
<evidence type="ECO:0000313" key="3">
    <source>
        <dbReference type="WBParaSite" id="PDA_v2.g5606.t1"/>
    </source>
</evidence>
<organism evidence="2 3">
    <name type="scientific">Panagrolaimus davidi</name>
    <dbReference type="NCBI Taxonomy" id="227884"/>
    <lineage>
        <taxon>Eukaryota</taxon>
        <taxon>Metazoa</taxon>
        <taxon>Ecdysozoa</taxon>
        <taxon>Nematoda</taxon>
        <taxon>Chromadorea</taxon>
        <taxon>Rhabditida</taxon>
        <taxon>Tylenchina</taxon>
        <taxon>Panagrolaimomorpha</taxon>
        <taxon>Panagrolaimoidea</taxon>
        <taxon>Panagrolaimidae</taxon>
        <taxon>Panagrolaimus</taxon>
    </lineage>
</organism>
<keyword evidence="2" id="KW-1185">Reference proteome</keyword>
<dbReference type="AlphaFoldDB" id="A0A914QPH3"/>
<evidence type="ECO:0000259" key="1">
    <source>
        <dbReference type="PROSITE" id="PS50097"/>
    </source>
</evidence>
<dbReference type="Pfam" id="PF00651">
    <property type="entry name" value="BTB"/>
    <property type="match status" value="1"/>
</dbReference>
<dbReference type="SUPFAM" id="SSF49599">
    <property type="entry name" value="TRAF domain-like"/>
    <property type="match status" value="1"/>
</dbReference>
<proteinExistence type="predicted"/>
<protein>
    <submittedName>
        <fullName evidence="3">BTB domain-containing protein</fullName>
    </submittedName>
</protein>
<dbReference type="InterPro" id="IPR000210">
    <property type="entry name" value="BTB/POZ_dom"/>
</dbReference>
<dbReference type="Proteomes" id="UP000887578">
    <property type="component" value="Unplaced"/>
</dbReference>
<name>A0A914QPH3_9BILA</name>
<dbReference type="SUPFAM" id="SSF54695">
    <property type="entry name" value="POZ domain"/>
    <property type="match status" value="1"/>
</dbReference>
<dbReference type="CDD" id="cd18186">
    <property type="entry name" value="BTB_POZ_ZBTB_KLHL-like"/>
    <property type="match status" value="1"/>
</dbReference>
<evidence type="ECO:0000313" key="2">
    <source>
        <dbReference type="Proteomes" id="UP000887578"/>
    </source>
</evidence>
<dbReference type="WBParaSite" id="PDA_v2.g5606.t1">
    <property type="protein sequence ID" value="PDA_v2.g5606.t1"/>
    <property type="gene ID" value="PDA_v2.g5606"/>
</dbReference>
<accession>A0A914QPH3</accession>
<dbReference type="InterPro" id="IPR011333">
    <property type="entry name" value="SKP1/BTB/POZ_sf"/>
</dbReference>
<dbReference type="Gene3D" id="3.30.710.10">
    <property type="entry name" value="Potassium Channel Kv1.1, Chain A"/>
    <property type="match status" value="1"/>
</dbReference>
<dbReference type="PROSITE" id="PS50097">
    <property type="entry name" value="BTB"/>
    <property type="match status" value="1"/>
</dbReference>
<dbReference type="SMART" id="SM00225">
    <property type="entry name" value="BTB"/>
    <property type="match status" value="1"/>
</dbReference>
<feature type="domain" description="BTB" evidence="1">
    <location>
        <begin position="157"/>
        <end position="220"/>
    </location>
</feature>
<sequence>MENIFEQECNFGMKWIIPRSNFAKFEHKSVHQSDCFKANLPGVIYSLRLYPDGLLNHNDNRTCVYLVLNKGMMESVYCDFNISIKCTSLITSFTKNFKASGLWGGVFCSKEKLLNSAPFSEENLVIGIQGTMKAKEFKADKTKFVPLIQSISQRNDMDVTVFIEDKKIMVHGFSLKAHSTVLKDMLKDNQEMFIELPEFSTSVIEALINFCYGKDIKSHINLKNAIEFLGFSDKFKMEDLKNI</sequence>